<dbReference type="AlphaFoldDB" id="A0A3B3HML9"/>
<dbReference type="PANTHER" id="PTHR11485:SF28">
    <property type="entry name" value="OVOTRANSFERRIN"/>
    <property type="match status" value="1"/>
</dbReference>
<dbReference type="STRING" id="8090.ENSORLP00000033010"/>
<dbReference type="Pfam" id="PF00405">
    <property type="entry name" value="Transferrin"/>
    <property type="match status" value="1"/>
</dbReference>
<feature type="domain" description="Transferrin-like" evidence="1">
    <location>
        <begin position="1"/>
        <end position="257"/>
    </location>
</feature>
<dbReference type="InterPro" id="IPR001156">
    <property type="entry name" value="Transferrin-like_dom"/>
</dbReference>
<dbReference type="SUPFAM" id="SSF53850">
    <property type="entry name" value="Periplasmic binding protein-like II"/>
    <property type="match status" value="1"/>
</dbReference>
<name>A0A3B3HML9_ORYLA</name>
<dbReference type="PANTHER" id="PTHR11485">
    <property type="entry name" value="TRANSFERRIN"/>
    <property type="match status" value="1"/>
</dbReference>
<dbReference type="SMART" id="SM00094">
    <property type="entry name" value="TR_FER"/>
    <property type="match status" value="1"/>
</dbReference>
<dbReference type="Ensembl" id="ENSORLT00000027217.1">
    <property type="protein sequence ID" value="ENSORLP00000033010.1"/>
    <property type="gene ID" value="ENSORLG00000025902.1"/>
</dbReference>
<organism evidence="2 3">
    <name type="scientific">Oryzias latipes</name>
    <name type="common">Japanese rice fish</name>
    <name type="synonym">Japanese killifish</name>
    <dbReference type="NCBI Taxonomy" id="8090"/>
    <lineage>
        <taxon>Eukaryota</taxon>
        <taxon>Metazoa</taxon>
        <taxon>Chordata</taxon>
        <taxon>Craniata</taxon>
        <taxon>Vertebrata</taxon>
        <taxon>Euteleostomi</taxon>
        <taxon>Actinopterygii</taxon>
        <taxon>Neopterygii</taxon>
        <taxon>Teleostei</taxon>
        <taxon>Neoteleostei</taxon>
        <taxon>Acanthomorphata</taxon>
        <taxon>Ovalentaria</taxon>
        <taxon>Atherinomorphae</taxon>
        <taxon>Beloniformes</taxon>
        <taxon>Adrianichthyidae</taxon>
        <taxon>Oryziinae</taxon>
        <taxon>Oryzias</taxon>
    </lineage>
</organism>
<evidence type="ECO:0000313" key="2">
    <source>
        <dbReference type="Ensembl" id="ENSORLP00000033010.1"/>
    </source>
</evidence>
<dbReference type="PRINTS" id="PR00422">
    <property type="entry name" value="TRANSFERRIN"/>
</dbReference>
<dbReference type="Proteomes" id="UP000001038">
    <property type="component" value="Chromosome 5"/>
</dbReference>
<proteinExistence type="predicted"/>
<protein>
    <recommendedName>
        <fullName evidence="1">Transferrin-like domain-containing protein</fullName>
    </recommendedName>
</protein>
<dbReference type="PROSITE" id="PS51408">
    <property type="entry name" value="TRANSFERRIN_LIKE_4"/>
    <property type="match status" value="1"/>
</dbReference>
<evidence type="ECO:0000259" key="1">
    <source>
        <dbReference type="PROSITE" id="PS51408"/>
    </source>
</evidence>
<dbReference type="GeneTree" id="ENSGT00940000154388"/>
<dbReference type="CDD" id="cd13529">
    <property type="entry name" value="PBP2_transferrin"/>
    <property type="match status" value="1"/>
</dbReference>
<reference evidence="2" key="2">
    <citation type="submission" date="2025-08" db="UniProtKB">
        <authorList>
            <consortium name="Ensembl"/>
        </authorList>
    </citation>
    <scope>IDENTIFICATION</scope>
    <source>
        <strain evidence="2">Hd-rR</strain>
    </source>
</reference>
<reference evidence="2 3" key="1">
    <citation type="journal article" date="2007" name="Nature">
        <title>The medaka draft genome and insights into vertebrate genome evolution.</title>
        <authorList>
            <person name="Kasahara M."/>
            <person name="Naruse K."/>
            <person name="Sasaki S."/>
            <person name="Nakatani Y."/>
            <person name="Qu W."/>
            <person name="Ahsan B."/>
            <person name="Yamada T."/>
            <person name="Nagayasu Y."/>
            <person name="Doi K."/>
            <person name="Kasai Y."/>
            <person name="Jindo T."/>
            <person name="Kobayashi D."/>
            <person name="Shimada A."/>
            <person name="Toyoda A."/>
            <person name="Kuroki Y."/>
            <person name="Fujiyama A."/>
            <person name="Sasaki T."/>
            <person name="Shimizu A."/>
            <person name="Asakawa S."/>
            <person name="Shimizu N."/>
            <person name="Hashimoto S."/>
            <person name="Yang J."/>
            <person name="Lee Y."/>
            <person name="Matsushima K."/>
            <person name="Sugano S."/>
            <person name="Sakaizumi M."/>
            <person name="Narita T."/>
            <person name="Ohishi K."/>
            <person name="Haga S."/>
            <person name="Ohta F."/>
            <person name="Nomoto H."/>
            <person name="Nogata K."/>
            <person name="Morishita T."/>
            <person name="Endo T."/>
            <person name="Shin-I T."/>
            <person name="Takeda H."/>
            <person name="Morishita S."/>
            <person name="Kohara Y."/>
        </authorList>
    </citation>
    <scope>NUCLEOTIDE SEQUENCE [LARGE SCALE GENOMIC DNA]</scope>
    <source>
        <strain evidence="2 3">Hd-rR</strain>
    </source>
</reference>
<dbReference type="Bgee" id="ENSORLG00000025902">
    <property type="expression patterns" value="Expressed in muscle tissue and 6 other cell types or tissues"/>
</dbReference>
<reference evidence="2" key="3">
    <citation type="submission" date="2025-09" db="UniProtKB">
        <authorList>
            <consortium name="Ensembl"/>
        </authorList>
    </citation>
    <scope>IDENTIFICATION</scope>
    <source>
        <strain evidence="2">Hd-rR</strain>
    </source>
</reference>
<accession>A0A3B3HML9</accession>
<keyword evidence="3" id="KW-1185">Reference proteome</keyword>
<dbReference type="InParanoid" id="A0A3B3HML9"/>
<sequence length="268" mass="29465">MNGQNMSLDAGEVYSAVKQFDLVTVAKEIYSVKVCVSAGSCVLSVAVVRNSSLAVQSLQGLRSCHSGVRWTAGWSIPLGFLLSRNYLKVGGFFSASCCPGAAAMSPALCTLCQGQKSFNPQKNYHCETSQNEPFYNTTPSSCLCFSGIDRDMFRLLCPDGTQAPVSRYRSCNLGRGPGGAVVTRYNFRKVSRKFLLAVQVFFFSYCGFSFKLFESEQFGESDLLFKDATNCFVHTSHMDLRSILGEEFHSHLENVFNCTHSGEATTTH</sequence>
<dbReference type="Gene3D" id="3.40.190.10">
    <property type="entry name" value="Periplasmic binding protein-like II"/>
    <property type="match status" value="4"/>
</dbReference>
<evidence type="ECO:0000313" key="3">
    <source>
        <dbReference type="Proteomes" id="UP000001038"/>
    </source>
</evidence>